<feature type="region of interest" description="Disordered" evidence="1">
    <location>
        <begin position="1"/>
        <end position="73"/>
    </location>
</feature>
<dbReference type="OrthoDB" id="18042at2759"/>
<name>A0A4C1TDI1_EUMVA</name>
<accession>A0A4C1TDI1</accession>
<protein>
    <submittedName>
        <fullName evidence="2">Uncharacterized protein</fullName>
    </submittedName>
</protein>
<comment type="caution">
    <text evidence="2">The sequence shown here is derived from an EMBL/GenBank/DDBJ whole genome shotgun (WGS) entry which is preliminary data.</text>
</comment>
<reference evidence="2 3" key="1">
    <citation type="journal article" date="2019" name="Commun. Biol.">
        <title>The bagworm genome reveals a unique fibroin gene that provides high tensile strength.</title>
        <authorList>
            <person name="Kono N."/>
            <person name="Nakamura H."/>
            <person name="Ohtoshi R."/>
            <person name="Tomita M."/>
            <person name="Numata K."/>
            <person name="Arakawa K."/>
        </authorList>
    </citation>
    <scope>NUCLEOTIDE SEQUENCE [LARGE SCALE GENOMIC DNA]</scope>
</reference>
<evidence type="ECO:0000256" key="1">
    <source>
        <dbReference type="SAM" id="MobiDB-lite"/>
    </source>
</evidence>
<dbReference type="STRING" id="151549.A0A4C1TDI1"/>
<feature type="compositionally biased region" description="Polar residues" evidence="1">
    <location>
        <begin position="50"/>
        <end position="70"/>
    </location>
</feature>
<keyword evidence="3" id="KW-1185">Reference proteome</keyword>
<dbReference type="EMBL" id="BGZK01004900">
    <property type="protein sequence ID" value="GBP11508.1"/>
    <property type="molecule type" value="Genomic_DNA"/>
</dbReference>
<sequence>MHLAKRLNEELASQQQQTNQQTGSLEAARPISPDDSSTNELPLTEIDFSINPSTPESLDTCTAYPKSTSPGDRLQKRHAQLLTMRRMESGDEPDFVQKLRVCRKISPLATNERPLSCNCSYHLPSVSEDVAYPHSHAKSETDITDILPYAAVKNSSPPILTPSPKNSFEEEYQLSSSAPAALMSGEFHVRNQSLTLKPSSASNSPTASTLQLCQALDEPKKSLNLSINITNSKHVSSNSRDFKPIMQCLPSAQSAPVIVDLANPFKYSASYSFKQFAPIAENVSTNTNISVITTDTLTSSTNTKPNSNLSKSLLYLNNNLTPTIIPSSS</sequence>
<evidence type="ECO:0000313" key="3">
    <source>
        <dbReference type="Proteomes" id="UP000299102"/>
    </source>
</evidence>
<dbReference type="Proteomes" id="UP000299102">
    <property type="component" value="Unassembled WGS sequence"/>
</dbReference>
<dbReference type="AlphaFoldDB" id="A0A4C1TDI1"/>
<organism evidence="2 3">
    <name type="scientific">Eumeta variegata</name>
    <name type="common">Bagworm moth</name>
    <name type="synonym">Eumeta japonica</name>
    <dbReference type="NCBI Taxonomy" id="151549"/>
    <lineage>
        <taxon>Eukaryota</taxon>
        <taxon>Metazoa</taxon>
        <taxon>Ecdysozoa</taxon>
        <taxon>Arthropoda</taxon>
        <taxon>Hexapoda</taxon>
        <taxon>Insecta</taxon>
        <taxon>Pterygota</taxon>
        <taxon>Neoptera</taxon>
        <taxon>Endopterygota</taxon>
        <taxon>Lepidoptera</taxon>
        <taxon>Glossata</taxon>
        <taxon>Ditrysia</taxon>
        <taxon>Tineoidea</taxon>
        <taxon>Psychidae</taxon>
        <taxon>Oiketicinae</taxon>
        <taxon>Eumeta</taxon>
    </lineage>
</organism>
<gene>
    <name evidence="2" type="ORF">EVAR_73661_1</name>
</gene>
<evidence type="ECO:0000313" key="2">
    <source>
        <dbReference type="EMBL" id="GBP11508.1"/>
    </source>
</evidence>
<proteinExistence type="predicted"/>